<evidence type="ECO:0000256" key="1">
    <source>
        <dbReference type="SAM" id="MobiDB-lite"/>
    </source>
</evidence>
<feature type="region of interest" description="Disordered" evidence="1">
    <location>
        <begin position="1"/>
        <end position="59"/>
    </location>
</feature>
<accession>A0AAV8XY53</accession>
<proteinExistence type="predicted"/>
<dbReference type="EMBL" id="JAPWTK010000275">
    <property type="protein sequence ID" value="KAJ8943839.1"/>
    <property type="molecule type" value="Genomic_DNA"/>
</dbReference>
<organism evidence="2 3">
    <name type="scientific">Aromia moschata</name>
    <dbReference type="NCBI Taxonomy" id="1265417"/>
    <lineage>
        <taxon>Eukaryota</taxon>
        <taxon>Metazoa</taxon>
        <taxon>Ecdysozoa</taxon>
        <taxon>Arthropoda</taxon>
        <taxon>Hexapoda</taxon>
        <taxon>Insecta</taxon>
        <taxon>Pterygota</taxon>
        <taxon>Neoptera</taxon>
        <taxon>Endopterygota</taxon>
        <taxon>Coleoptera</taxon>
        <taxon>Polyphaga</taxon>
        <taxon>Cucujiformia</taxon>
        <taxon>Chrysomeloidea</taxon>
        <taxon>Cerambycidae</taxon>
        <taxon>Cerambycinae</taxon>
        <taxon>Callichromatini</taxon>
        <taxon>Aromia</taxon>
    </lineage>
</organism>
<gene>
    <name evidence="2" type="ORF">NQ318_020911</name>
</gene>
<evidence type="ECO:0000313" key="2">
    <source>
        <dbReference type="EMBL" id="KAJ8943839.1"/>
    </source>
</evidence>
<name>A0AAV8XY53_9CUCU</name>
<evidence type="ECO:0000313" key="3">
    <source>
        <dbReference type="Proteomes" id="UP001162162"/>
    </source>
</evidence>
<comment type="caution">
    <text evidence="2">The sequence shown here is derived from an EMBL/GenBank/DDBJ whole genome shotgun (WGS) entry which is preliminary data.</text>
</comment>
<feature type="compositionally biased region" description="Acidic residues" evidence="1">
    <location>
        <begin position="1"/>
        <end position="12"/>
    </location>
</feature>
<sequence>MDPESDDDDDSGEPLTKIEDESEDSEGDDHEPTFVDVPSTSADDQPGPSGVGKDGAEAP</sequence>
<dbReference type="AlphaFoldDB" id="A0AAV8XY53"/>
<reference evidence="2" key="1">
    <citation type="journal article" date="2023" name="Insect Mol. Biol.">
        <title>Genome sequencing provides insights into the evolution of gene families encoding plant cell wall-degrading enzymes in longhorned beetles.</title>
        <authorList>
            <person name="Shin N.R."/>
            <person name="Okamura Y."/>
            <person name="Kirsch R."/>
            <person name="Pauchet Y."/>
        </authorList>
    </citation>
    <scope>NUCLEOTIDE SEQUENCE</scope>
    <source>
        <strain evidence="2">AMC_N1</strain>
    </source>
</reference>
<protein>
    <submittedName>
        <fullName evidence="2">Uncharacterized protein</fullName>
    </submittedName>
</protein>
<feature type="compositionally biased region" description="Acidic residues" evidence="1">
    <location>
        <begin position="20"/>
        <end position="29"/>
    </location>
</feature>
<dbReference type="Proteomes" id="UP001162162">
    <property type="component" value="Unassembled WGS sequence"/>
</dbReference>
<keyword evidence="3" id="KW-1185">Reference proteome</keyword>